<sequence>MTIVVLAALWSTAVNAKTIASINPCLDDWLPQWLPSTWQVLPTTEHQQRLEAIVLSEPDVIVAGSFVNQQLLLALQDHAEILTLPYVSSMSDWRNAVRRLATELQAASAAEQWLWQQQQELQSYRLDDLGELLVLMPNSYTWGANSWVGQLLHTHGARLSPIAGNGELVRLQLEQLLASEPDTVILEGFSQSYGRSQDWLWHDAVQHWLAQRHVVEVDGDIAGCADYRAVDYLHSITRGGD</sequence>
<feature type="signal peptide" evidence="1">
    <location>
        <begin position="1"/>
        <end position="16"/>
    </location>
</feature>
<comment type="caution">
    <text evidence="3">The sequence shown here is derived from an EMBL/GenBank/DDBJ whole genome shotgun (WGS) entry which is preliminary data.</text>
</comment>
<organism evidence="3 4">
    <name type="scientific">Pseudidiomarina atlantica</name>
    <dbReference type="NCBI Taxonomy" id="1517416"/>
    <lineage>
        <taxon>Bacteria</taxon>
        <taxon>Pseudomonadati</taxon>
        <taxon>Pseudomonadota</taxon>
        <taxon>Gammaproteobacteria</taxon>
        <taxon>Alteromonadales</taxon>
        <taxon>Idiomarinaceae</taxon>
        <taxon>Pseudidiomarina</taxon>
    </lineage>
</organism>
<dbReference type="AlphaFoldDB" id="A0A094IJK7"/>
<dbReference type="InterPro" id="IPR002491">
    <property type="entry name" value="ABC_transptr_periplasmic_BD"/>
</dbReference>
<evidence type="ECO:0000256" key="1">
    <source>
        <dbReference type="SAM" id="SignalP"/>
    </source>
</evidence>
<dbReference type="Proteomes" id="UP000053718">
    <property type="component" value="Unassembled WGS sequence"/>
</dbReference>
<dbReference type="Gene3D" id="3.40.50.1980">
    <property type="entry name" value="Nitrogenase molybdenum iron protein domain"/>
    <property type="match status" value="2"/>
</dbReference>
<keyword evidence="4" id="KW-1185">Reference proteome</keyword>
<keyword evidence="1" id="KW-0732">Signal</keyword>
<dbReference type="SUPFAM" id="SSF53807">
    <property type="entry name" value="Helical backbone' metal receptor"/>
    <property type="match status" value="1"/>
</dbReference>
<reference evidence="3 4" key="1">
    <citation type="submission" date="2014-06" db="EMBL/GenBank/DDBJ databases">
        <title>Draft genome sequence of Idiomarina sp. MCCC 1A10513.</title>
        <authorList>
            <person name="Du J."/>
            <person name="Lai Q."/>
            <person name="Shao Z."/>
        </authorList>
    </citation>
    <scope>NUCLEOTIDE SEQUENCE [LARGE SCALE GENOMIC DNA]</scope>
    <source>
        <strain evidence="3 4">MCCC 1A10513</strain>
    </source>
</reference>
<evidence type="ECO:0000259" key="2">
    <source>
        <dbReference type="Pfam" id="PF01497"/>
    </source>
</evidence>
<accession>A0A094IJK7</accession>
<dbReference type="Pfam" id="PF01497">
    <property type="entry name" value="Peripla_BP_2"/>
    <property type="match status" value="1"/>
</dbReference>
<gene>
    <name evidence="3" type="ORF">IDAT_12385</name>
</gene>
<evidence type="ECO:0000313" key="3">
    <source>
        <dbReference type="EMBL" id="KFZ27875.1"/>
    </source>
</evidence>
<dbReference type="STRING" id="1517416.IDAT_12385"/>
<dbReference type="eggNOG" id="COG0614">
    <property type="taxonomic scope" value="Bacteria"/>
</dbReference>
<feature type="chain" id="PRO_5001900120" description="Fe/B12 periplasmic-binding domain-containing protein" evidence="1">
    <location>
        <begin position="17"/>
        <end position="241"/>
    </location>
</feature>
<evidence type="ECO:0000313" key="4">
    <source>
        <dbReference type="Proteomes" id="UP000053718"/>
    </source>
</evidence>
<dbReference type="EMBL" id="JPIN01000014">
    <property type="protein sequence ID" value="KFZ27875.1"/>
    <property type="molecule type" value="Genomic_DNA"/>
</dbReference>
<name>A0A094IJK7_9GAMM</name>
<proteinExistence type="predicted"/>
<protein>
    <recommendedName>
        <fullName evidence="2">Fe/B12 periplasmic-binding domain-containing protein</fullName>
    </recommendedName>
</protein>
<feature type="domain" description="Fe/B12 periplasmic-binding" evidence="2">
    <location>
        <begin position="47"/>
        <end position="189"/>
    </location>
</feature>